<dbReference type="CDD" id="cd06261">
    <property type="entry name" value="TM_PBP2"/>
    <property type="match status" value="2"/>
</dbReference>
<keyword evidence="7 9" id="KW-1133">Transmembrane helix</keyword>
<evidence type="ECO:0000256" key="9">
    <source>
        <dbReference type="RuleBase" id="RU363032"/>
    </source>
</evidence>
<reference evidence="11" key="1">
    <citation type="submission" date="2024-03" db="EMBL/GenBank/DDBJ databases">
        <title>Complete genome sequence of Sulfurisphaera javensis strain KD-1.</title>
        <authorList>
            <person name="Sakai H."/>
            <person name="Nur N."/>
            <person name="Suwanto A."/>
            <person name="Kurosawa N."/>
        </authorList>
    </citation>
    <scope>NUCLEOTIDE SEQUENCE</scope>
    <source>
        <strain evidence="11">KD-1</strain>
    </source>
</reference>
<dbReference type="InterPro" id="IPR000515">
    <property type="entry name" value="MetI-like"/>
</dbReference>
<name>A0AAT9GUK8_9CREN</name>
<evidence type="ECO:0000256" key="7">
    <source>
        <dbReference type="ARBA" id="ARBA00022989"/>
    </source>
</evidence>
<feature type="transmembrane region" description="Helical" evidence="9">
    <location>
        <begin position="128"/>
        <end position="152"/>
    </location>
</feature>
<dbReference type="InterPro" id="IPR050901">
    <property type="entry name" value="BP-dep_ABC_trans_perm"/>
</dbReference>
<dbReference type="EMBL" id="AP031322">
    <property type="protein sequence ID" value="BFH74570.1"/>
    <property type="molecule type" value="Genomic_DNA"/>
</dbReference>
<dbReference type="KEGG" id="sjv:SJAV_25140"/>
<dbReference type="AlphaFoldDB" id="A0AAT9GUK8"/>
<comment type="subcellular location">
    <subcellularLocation>
        <location evidence="1 9">Cell membrane</location>
        <topology evidence="1 9">Multi-pass membrane protein</topology>
    </subcellularLocation>
</comment>
<proteinExistence type="inferred from homology"/>
<feature type="transmembrane region" description="Helical" evidence="9">
    <location>
        <begin position="83"/>
        <end position="108"/>
    </location>
</feature>
<dbReference type="GO" id="GO:0055085">
    <property type="term" value="P:transmembrane transport"/>
    <property type="evidence" value="ECO:0007669"/>
    <property type="project" value="InterPro"/>
</dbReference>
<evidence type="ECO:0000259" key="10">
    <source>
        <dbReference type="PROSITE" id="PS50928"/>
    </source>
</evidence>
<keyword evidence="4" id="KW-1003">Cell membrane</keyword>
<feature type="transmembrane region" description="Helical" evidence="9">
    <location>
        <begin position="458"/>
        <end position="478"/>
    </location>
</feature>
<gene>
    <name evidence="11" type="ORF">SJAV_25140</name>
</gene>
<evidence type="ECO:0000256" key="4">
    <source>
        <dbReference type="ARBA" id="ARBA00022475"/>
    </source>
</evidence>
<dbReference type="PANTHER" id="PTHR32243">
    <property type="entry name" value="MALTOSE TRANSPORT SYSTEM PERMEASE-RELATED"/>
    <property type="match status" value="1"/>
</dbReference>
<feature type="transmembrane region" description="Helical" evidence="9">
    <location>
        <begin position="511"/>
        <end position="533"/>
    </location>
</feature>
<keyword evidence="3 9" id="KW-0813">Transport</keyword>
<sequence>MKYSIPYLAYIIGFGLIPFFYTFIFFGVHISSAFKSLTLIPLDQVIYNTFFFSFFTALFSSIIGLILAIAVDILPKGKRIISLLIMLPYTIPFTSSALIWTISLYGKYGWFTYFLGLNYDPLYFSSTALYAVTMVSVWTSIPLSFLIILSSLRSVPNYVKESAQIDNLTLSQYYSKIAIPMVGKAFWLSFLLEFIFALGNFDLPYVMTQGGPGFSTTTLPLLVYYEIFQLGSFSGGSIIAALLSVFATIPAILVLLLIRSKRSGLKAFNLKIPDKIFKTIMYLILALFLIFLDFPVYWMFLVAFRSSVLNFKYPPILLPEFLTDKYFVQAFYSAIPYLISSVIVAILASIITIFISLPAGYEVSRGKLRWVLPLSIYLYSLPSTSFIIPLFLFFSYTNLTNTWWSLILSTPIFTATFAVWVFFNYFLSFPKAYDDAAEVFQIKRKLTRIIMPLSRTSLFSIFLLSFIFNWHLLFYPLILTETPYNFSFPPQGAETVTIFALLAIGDESINWGLLASSALVAALPVMIVTIISLDRVLKGEYGGGLKFI</sequence>
<keyword evidence="6 9" id="KW-0812">Transmembrane</keyword>
<dbReference type="RefSeq" id="WP_369610070.1">
    <property type="nucleotide sequence ID" value="NZ_AP031322.1"/>
</dbReference>
<comment type="similarity">
    <text evidence="2">Belongs to the binding-protein-dependent transport system permease family. MalFG subfamily.</text>
</comment>
<evidence type="ECO:0000256" key="8">
    <source>
        <dbReference type="ARBA" id="ARBA00023136"/>
    </source>
</evidence>
<dbReference type="Gene3D" id="1.10.3720.10">
    <property type="entry name" value="MetI-like"/>
    <property type="match status" value="2"/>
</dbReference>
<evidence type="ECO:0000256" key="1">
    <source>
        <dbReference type="ARBA" id="ARBA00004651"/>
    </source>
</evidence>
<feature type="transmembrane region" description="Helical" evidence="9">
    <location>
        <begin position="402"/>
        <end position="423"/>
    </location>
</feature>
<feature type="domain" description="ABC transmembrane type-1" evidence="10">
    <location>
        <begin position="338"/>
        <end position="532"/>
    </location>
</feature>
<feature type="transmembrane region" description="Helical" evidence="9">
    <location>
        <begin position="185"/>
        <end position="207"/>
    </location>
</feature>
<organism evidence="11">
    <name type="scientific">Sulfurisphaera javensis</name>
    <dbReference type="NCBI Taxonomy" id="2049879"/>
    <lineage>
        <taxon>Archaea</taxon>
        <taxon>Thermoproteota</taxon>
        <taxon>Thermoprotei</taxon>
        <taxon>Sulfolobales</taxon>
        <taxon>Sulfolobaceae</taxon>
        <taxon>Sulfurisphaera</taxon>
    </lineage>
</organism>
<dbReference type="PANTHER" id="PTHR32243:SF50">
    <property type="entry name" value="MALTOSE_MALTODEXTRIN TRANSPORT SYSTEM PERMEASE PROTEIN MALG"/>
    <property type="match status" value="1"/>
</dbReference>
<keyword evidence="8 9" id="KW-0472">Membrane</keyword>
<evidence type="ECO:0000256" key="5">
    <source>
        <dbReference type="ARBA" id="ARBA00022597"/>
    </source>
</evidence>
<evidence type="ECO:0000313" key="11">
    <source>
        <dbReference type="EMBL" id="BFH74570.1"/>
    </source>
</evidence>
<evidence type="ECO:0000256" key="3">
    <source>
        <dbReference type="ARBA" id="ARBA00022448"/>
    </source>
</evidence>
<accession>A0AAT9GUK8</accession>
<keyword evidence="5" id="KW-0762">Sugar transport</keyword>
<feature type="transmembrane region" description="Helical" evidence="9">
    <location>
        <begin position="7"/>
        <end position="30"/>
    </location>
</feature>
<dbReference type="GeneID" id="92355472"/>
<feature type="transmembrane region" description="Helical" evidence="9">
    <location>
        <begin position="376"/>
        <end position="396"/>
    </location>
</feature>
<feature type="transmembrane region" description="Helical" evidence="9">
    <location>
        <begin position="50"/>
        <end position="71"/>
    </location>
</feature>
<dbReference type="SUPFAM" id="SSF161098">
    <property type="entry name" value="MetI-like"/>
    <property type="match status" value="2"/>
</dbReference>
<protein>
    <submittedName>
        <fullName evidence="11">ABC transporter permease subunit</fullName>
    </submittedName>
</protein>
<feature type="transmembrane region" description="Helical" evidence="9">
    <location>
        <begin position="227"/>
        <end position="258"/>
    </location>
</feature>
<dbReference type="GO" id="GO:0005886">
    <property type="term" value="C:plasma membrane"/>
    <property type="evidence" value="ECO:0007669"/>
    <property type="project" value="UniProtKB-SubCell"/>
</dbReference>
<feature type="domain" description="ABC transmembrane type-1" evidence="10">
    <location>
        <begin position="46"/>
        <end position="258"/>
    </location>
</feature>
<evidence type="ECO:0000256" key="2">
    <source>
        <dbReference type="ARBA" id="ARBA00009047"/>
    </source>
</evidence>
<dbReference type="PROSITE" id="PS50928">
    <property type="entry name" value="ABC_TM1"/>
    <property type="match status" value="2"/>
</dbReference>
<feature type="transmembrane region" description="Helical" evidence="9">
    <location>
        <begin position="334"/>
        <end position="355"/>
    </location>
</feature>
<feature type="transmembrane region" description="Helical" evidence="9">
    <location>
        <begin position="279"/>
        <end position="300"/>
    </location>
</feature>
<dbReference type="Pfam" id="PF00528">
    <property type="entry name" value="BPD_transp_1"/>
    <property type="match status" value="2"/>
</dbReference>
<evidence type="ECO:0000256" key="6">
    <source>
        <dbReference type="ARBA" id="ARBA00022692"/>
    </source>
</evidence>
<dbReference type="InterPro" id="IPR035906">
    <property type="entry name" value="MetI-like_sf"/>
</dbReference>